<evidence type="ECO:0000313" key="2">
    <source>
        <dbReference type="Proteomes" id="UP001275315"/>
    </source>
</evidence>
<dbReference type="Gene3D" id="3.90.1150.10">
    <property type="entry name" value="Aspartate Aminotransferase, domain 1"/>
    <property type="match status" value="1"/>
</dbReference>
<accession>A0ABU5CMV4</accession>
<protein>
    <submittedName>
        <fullName evidence="1">Uncharacterized protein</fullName>
    </submittedName>
</protein>
<gene>
    <name evidence="1" type="ORF">RWD45_02535</name>
</gene>
<comment type="caution">
    <text evidence="1">The sequence shown here is derived from an EMBL/GenBank/DDBJ whole genome shotgun (WGS) entry which is preliminary data.</text>
</comment>
<dbReference type="InterPro" id="IPR015422">
    <property type="entry name" value="PyrdxlP-dep_Trfase_small"/>
</dbReference>
<proteinExistence type="predicted"/>
<sequence length="44" mass="5376">MKKGIVPRHTANYEGLEGRWMRFAVRKQKENDFLLEALREWKEN</sequence>
<keyword evidence="2" id="KW-1185">Reference proteome</keyword>
<dbReference type="RefSeq" id="WP_320378481.1">
    <property type="nucleotide sequence ID" value="NZ_JAWDIQ010000001.1"/>
</dbReference>
<reference evidence="1 2" key="1">
    <citation type="submission" date="2023-10" db="EMBL/GenBank/DDBJ databases">
        <title>Virgibacillus soli CC-YMP-6 genome.</title>
        <authorList>
            <person name="Miliotis G."/>
            <person name="Sengupta P."/>
            <person name="Hameed A."/>
            <person name="Chuvochina M."/>
            <person name="Mcdonagh F."/>
            <person name="Simpson A.C."/>
            <person name="Singh N.K."/>
            <person name="Rekha P.D."/>
            <person name="Raman K."/>
            <person name="Hugenholtz P."/>
            <person name="Venkateswaran K."/>
        </authorList>
    </citation>
    <scope>NUCLEOTIDE SEQUENCE [LARGE SCALE GENOMIC DNA]</scope>
    <source>
        <strain evidence="1 2">CC-YMP-6</strain>
    </source>
</reference>
<dbReference type="Proteomes" id="UP001275315">
    <property type="component" value="Unassembled WGS sequence"/>
</dbReference>
<name>A0ABU5CMV4_9BACI</name>
<organism evidence="1 2">
    <name type="scientific">Paracerasibacillus soli</name>
    <dbReference type="NCBI Taxonomy" id="480284"/>
    <lineage>
        <taxon>Bacteria</taxon>
        <taxon>Bacillati</taxon>
        <taxon>Bacillota</taxon>
        <taxon>Bacilli</taxon>
        <taxon>Bacillales</taxon>
        <taxon>Bacillaceae</taxon>
        <taxon>Paracerasibacillus</taxon>
    </lineage>
</organism>
<dbReference type="EMBL" id="JAWDIQ010000001">
    <property type="protein sequence ID" value="MDY0407688.1"/>
    <property type="molecule type" value="Genomic_DNA"/>
</dbReference>
<evidence type="ECO:0000313" key="1">
    <source>
        <dbReference type="EMBL" id="MDY0407688.1"/>
    </source>
</evidence>